<protein>
    <submittedName>
        <fullName evidence="1">Uncharacterized protein</fullName>
    </submittedName>
</protein>
<organism evidence="1 2">
    <name type="scientific">Gnomoniopsis smithogilvyi</name>
    <dbReference type="NCBI Taxonomy" id="1191159"/>
    <lineage>
        <taxon>Eukaryota</taxon>
        <taxon>Fungi</taxon>
        <taxon>Dikarya</taxon>
        <taxon>Ascomycota</taxon>
        <taxon>Pezizomycotina</taxon>
        <taxon>Sordariomycetes</taxon>
        <taxon>Sordariomycetidae</taxon>
        <taxon>Diaporthales</taxon>
        <taxon>Gnomoniaceae</taxon>
        <taxon>Gnomoniopsis</taxon>
    </lineage>
</organism>
<proteinExistence type="predicted"/>
<dbReference type="AlphaFoldDB" id="A0A9W8Z1N3"/>
<dbReference type="EMBL" id="JAPEVB010000001">
    <property type="protein sequence ID" value="KAJ4396148.1"/>
    <property type="molecule type" value="Genomic_DNA"/>
</dbReference>
<evidence type="ECO:0000313" key="1">
    <source>
        <dbReference type="EMBL" id="KAJ4396148.1"/>
    </source>
</evidence>
<accession>A0A9W8Z1N3</accession>
<name>A0A9W8Z1N3_9PEZI</name>
<dbReference type="Proteomes" id="UP001140453">
    <property type="component" value="Unassembled WGS sequence"/>
</dbReference>
<reference evidence="1" key="1">
    <citation type="submission" date="2022-10" db="EMBL/GenBank/DDBJ databases">
        <title>Tapping the CABI collections for fungal endophytes: first genome assemblies for Collariella, Neodidymelliopsis, Ascochyta clinopodiicola, Didymella pomorum, Didymosphaeria variabile, Neocosmospora piperis and Neocucurbitaria cava.</title>
        <authorList>
            <person name="Hill R."/>
        </authorList>
    </citation>
    <scope>NUCLEOTIDE SEQUENCE</scope>
    <source>
        <strain evidence="1">IMI 355082</strain>
    </source>
</reference>
<comment type="caution">
    <text evidence="1">The sequence shown here is derived from an EMBL/GenBank/DDBJ whole genome shotgun (WGS) entry which is preliminary data.</text>
</comment>
<dbReference type="OrthoDB" id="5235470at2759"/>
<evidence type="ECO:0000313" key="2">
    <source>
        <dbReference type="Proteomes" id="UP001140453"/>
    </source>
</evidence>
<keyword evidence="2" id="KW-1185">Reference proteome</keyword>
<gene>
    <name evidence="1" type="ORF">N0V93_000366</name>
</gene>
<sequence length="314" mass="33517">MLNNACSPGGCFWNEEVGSPYCGGLAGERHEEPDTAAREWCGPVTQPIDAQCGPDMEDGDVACDAGCENILICHEGKMMLNSPCSDGKCVWRDDTQLPYCVSPSRSLPAIGTIGELGGENGSTRNCGFAVDVGAECPAIAREGHRFCSSDCAEVLKCNDGVMEIDEKCGTSCNTDIQKDLGHGAFCLSDDLVSVNPPGPENMDAPGSYCGFTQEAGENCSVLLHEGGRLCEKGCNNLLKCKNRVMIVEKVCGSDGRSCWFDSDKKLGKGAFCNRKRTIEDARDEKSISSPVLDKTVAEDCIKEPEAGVEEKTQA</sequence>